<keyword evidence="3" id="KW-1185">Reference proteome</keyword>
<dbReference type="Proteomes" id="UP000315395">
    <property type="component" value="Chromosome"/>
</dbReference>
<dbReference type="Pfam" id="PF07704">
    <property type="entry name" value="PSK_trans_fac"/>
    <property type="match status" value="1"/>
</dbReference>
<organism evidence="2 3">
    <name type="scientific">Ornithinimicrobium ciconiae</name>
    <dbReference type="NCBI Taxonomy" id="2594265"/>
    <lineage>
        <taxon>Bacteria</taxon>
        <taxon>Bacillati</taxon>
        <taxon>Actinomycetota</taxon>
        <taxon>Actinomycetes</taxon>
        <taxon>Micrococcales</taxon>
        <taxon>Ornithinimicrobiaceae</taxon>
        <taxon>Ornithinimicrobium</taxon>
    </lineage>
</organism>
<accession>A0A516GDF4</accession>
<dbReference type="KEGG" id="orz:FNH13_15455"/>
<evidence type="ECO:0000256" key="1">
    <source>
        <dbReference type="ARBA" id="ARBA00022649"/>
    </source>
</evidence>
<gene>
    <name evidence="2" type="ORF">FNH13_15455</name>
</gene>
<reference evidence="2 3" key="1">
    <citation type="submission" date="2019-07" db="EMBL/GenBank/DDBJ databases">
        <title>complete genome sequencing of Ornithinimicrobium sp. H23M54.</title>
        <authorList>
            <person name="Bae J.-W."/>
            <person name="Lee S.-Y."/>
        </authorList>
    </citation>
    <scope>NUCLEOTIDE SEQUENCE [LARGE SCALE GENOMIC DNA]</scope>
    <source>
        <strain evidence="2 3">H23M54</strain>
    </source>
</reference>
<evidence type="ECO:0000313" key="3">
    <source>
        <dbReference type="Proteomes" id="UP000315395"/>
    </source>
</evidence>
<keyword evidence="1" id="KW-1277">Toxin-antitoxin system</keyword>
<dbReference type="InterPro" id="IPR011660">
    <property type="entry name" value="VapB-like"/>
</dbReference>
<proteinExistence type="predicted"/>
<dbReference type="EMBL" id="CP041616">
    <property type="protein sequence ID" value="QDO89555.1"/>
    <property type="molecule type" value="Genomic_DNA"/>
</dbReference>
<dbReference type="OrthoDB" id="560250at2"/>
<evidence type="ECO:0000313" key="2">
    <source>
        <dbReference type="EMBL" id="QDO89555.1"/>
    </source>
</evidence>
<dbReference type="RefSeq" id="WP_143784253.1">
    <property type="nucleotide sequence ID" value="NZ_CP041616.1"/>
</dbReference>
<dbReference type="AlphaFoldDB" id="A0A516GDF4"/>
<sequence>MSLNIKNATTHQLVRELAEATGLTQTAAVEDAVRRRLSEVRNERGLSPAQLKRLDHSRQLAADFRRDLTDEDRERIRTADDWLYDDRGPHE</sequence>
<name>A0A516GDF4_9MICO</name>
<protein>
    <submittedName>
        <fullName evidence="2">Antitoxin</fullName>
    </submittedName>
</protein>